<proteinExistence type="predicted"/>
<name>A0A8H7P2Q5_9APHY</name>
<feature type="compositionally biased region" description="Acidic residues" evidence="1">
    <location>
        <begin position="662"/>
        <end position="673"/>
    </location>
</feature>
<organism evidence="2 3">
    <name type="scientific">Rhodonia placenta</name>
    <dbReference type="NCBI Taxonomy" id="104341"/>
    <lineage>
        <taxon>Eukaryota</taxon>
        <taxon>Fungi</taxon>
        <taxon>Dikarya</taxon>
        <taxon>Basidiomycota</taxon>
        <taxon>Agaricomycotina</taxon>
        <taxon>Agaricomycetes</taxon>
        <taxon>Polyporales</taxon>
        <taxon>Adustoporiaceae</taxon>
        <taxon>Rhodonia</taxon>
    </lineage>
</organism>
<feature type="region of interest" description="Disordered" evidence="1">
    <location>
        <begin position="515"/>
        <end position="676"/>
    </location>
</feature>
<accession>A0A8H7P2Q5</accession>
<reference evidence="2" key="1">
    <citation type="submission" date="2020-11" db="EMBL/GenBank/DDBJ databases">
        <authorList>
            <person name="Koelle M."/>
            <person name="Horta M.A.C."/>
            <person name="Nowrousian M."/>
            <person name="Ohm R.A."/>
            <person name="Benz P."/>
            <person name="Pilgard A."/>
        </authorList>
    </citation>
    <scope>NUCLEOTIDE SEQUENCE</scope>
    <source>
        <strain evidence="2">FPRL280</strain>
    </source>
</reference>
<sequence>MPPPAHRALQIFDVIHEILLHYQPSSDHRQDLARIARVNRIFSQIALDLLWQELDDIAYAFKLFSAFKGLPVQEHEHKARRDSDRDIEGGDEPAYYDLGSDISPDEWTLFRRYARRVRKLRLDFGASPTSGTEVLARLTSLNSRSAPLFPGLRSVEWVRSSLSDTSLEHLVCSSLRKINFIASNEMQASLFGQYPEDDSLKSLLRTVFSVASPQVIRFHYGLHSSSLVPSLWTQNLTYIKLECGPLDIELFTVLQSLENLKTLLLITGSVGPRDDELVLPTGFKFLKNLAVTAHPSVVLRLFASIGSPSLEWLSIEGYDGVTRGTTLEWHKCLSAISAQSAASLKRFFLNIAMDDPPELECPSFAAFSRPLLSAHGLNTLEIEILGCGRMHWEEQDLLEFATGCPGLTSFTFRFGEDTRDPDAPALLEPRVIEEFVRLCPNLHTLILPKVNMRHAYQPYTTPIKAPLLEILEFGYRRNTLVQNPLALMYYLVCLAPKLNIGHYFVPLKHESDLDEDNGNITPAPEVDPEHVDDGLASASENGSGRDEDAASASETTSDFEDAAIASEAGPDIEDETGYAGDVDSDTTDENDNRSANTSKFTDDMSTDFDGEDEPRVSPTHRIDLVASVTRGDSSLSASDEDEASGVNETGLTGTVSGRAESMFEDPPESDLEDETRSLPLEETRFLPSDDPCYMVGFPKLGSGYYAWPPETRYVSYSRGDFAGRYECNARSPTGEIPSGSEDVICDTVNPESNAGTLDDAPCPPHDDKPESNHCGQHDYGKEDTDQHDSGKEGNSCVSEEQSGPRNTTHGRYVDDTLTLNVADEPGGGDEALFSVSAGHLNATDGHANVEAHTQSLASTSGLDVEDILTKPSVRVMLQSLLARFIEADESKVLTWYGVVLVLLEAQKSERSKK</sequence>
<dbReference type="InterPro" id="IPR032675">
    <property type="entry name" value="LRR_dom_sf"/>
</dbReference>
<comment type="caution">
    <text evidence="2">The sequence shown here is derived from an EMBL/GenBank/DDBJ whole genome shotgun (WGS) entry which is preliminary data.</text>
</comment>
<evidence type="ECO:0000313" key="3">
    <source>
        <dbReference type="Proteomes" id="UP000639403"/>
    </source>
</evidence>
<dbReference type="Proteomes" id="UP000639403">
    <property type="component" value="Unassembled WGS sequence"/>
</dbReference>
<evidence type="ECO:0000313" key="2">
    <source>
        <dbReference type="EMBL" id="KAF9814257.1"/>
    </source>
</evidence>
<feature type="compositionally biased region" description="Polar residues" evidence="1">
    <location>
        <begin position="646"/>
        <end position="655"/>
    </location>
</feature>
<evidence type="ECO:0008006" key="4">
    <source>
        <dbReference type="Google" id="ProtNLM"/>
    </source>
</evidence>
<dbReference type="EMBL" id="JADOXO010000090">
    <property type="protein sequence ID" value="KAF9814257.1"/>
    <property type="molecule type" value="Genomic_DNA"/>
</dbReference>
<feature type="compositionally biased region" description="Basic and acidic residues" evidence="1">
    <location>
        <begin position="764"/>
        <end position="791"/>
    </location>
</feature>
<feature type="region of interest" description="Disordered" evidence="1">
    <location>
        <begin position="729"/>
        <end position="813"/>
    </location>
</feature>
<reference evidence="2" key="2">
    <citation type="journal article" name="Front. Microbiol.">
        <title>Degradative Capacity of Two Strains of Rhodonia placenta: From Phenotype to Genotype.</title>
        <authorList>
            <person name="Kolle M."/>
            <person name="Horta M.A.C."/>
            <person name="Nowrousian M."/>
            <person name="Ohm R.A."/>
            <person name="Benz J.P."/>
            <person name="Pilgard A."/>
        </authorList>
    </citation>
    <scope>NUCLEOTIDE SEQUENCE</scope>
    <source>
        <strain evidence="2">FPRL280</strain>
    </source>
</reference>
<dbReference type="AlphaFoldDB" id="A0A8H7P2Q5"/>
<feature type="compositionally biased region" description="Acidic residues" evidence="1">
    <location>
        <begin position="570"/>
        <end position="589"/>
    </location>
</feature>
<protein>
    <recommendedName>
        <fullName evidence="4">F-box domain-containing protein</fullName>
    </recommendedName>
</protein>
<gene>
    <name evidence="2" type="ORF">IEO21_05196</name>
</gene>
<evidence type="ECO:0000256" key="1">
    <source>
        <dbReference type="SAM" id="MobiDB-lite"/>
    </source>
</evidence>
<feature type="compositionally biased region" description="Polar residues" evidence="1">
    <location>
        <begin position="795"/>
        <end position="809"/>
    </location>
</feature>
<dbReference type="Gene3D" id="3.80.10.10">
    <property type="entry name" value="Ribonuclease Inhibitor"/>
    <property type="match status" value="1"/>
</dbReference>